<sequence length="150" mass="16628">MLSVDTITEGSVTQQANGRLFVETKGPGFVDITEAVSRWVFGTGILHGLLTVYCRHTSASLLIQENADPDVRQDLMTAFDRLAPRDSDYIHTLEGPDDMPSHIRTMLSGISIGIPVMEGQMVLGTWQGLYLVEHRDAPHRREIVFHLIGA</sequence>
<evidence type="ECO:0000313" key="3">
    <source>
        <dbReference type="Proteomes" id="UP000707352"/>
    </source>
</evidence>
<evidence type="ECO:0000256" key="1">
    <source>
        <dbReference type="ARBA" id="ARBA00005534"/>
    </source>
</evidence>
<comment type="caution">
    <text evidence="2">The sequence shown here is derived from an EMBL/GenBank/DDBJ whole genome shotgun (WGS) entry which is preliminary data.</text>
</comment>
<dbReference type="RefSeq" id="WP_167674092.1">
    <property type="nucleotide sequence ID" value="NZ_JAATJS010000006.1"/>
</dbReference>
<organism evidence="2 3">
    <name type="scientific">Microvirga terricola</name>
    <dbReference type="NCBI Taxonomy" id="2719797"/>
    <lineage>
        <taxon>Bacteria</taxon>
        <taxon>Pseudomonadati</taxon>
        <taxon>Pseudomonadota</taxon>
        <taxon>Alphaproteobacteria</taxon>
        <taxon>Hyphomicrobiales</taxon>
        <taxon>Methylobacteriaceae</taxon>
        <taxon>Microvirga</taxon>
    </lineage>
</organism>
<comment type="similarity">
    <text evidence="1">Belongs to the UPF0047 family.</text>
</comment>
<dbReference type="PIRSF" id="PIRSF004681">
    <property type="entry name" value="UCP004681"/>
    <property type="match status" value="1"/>
</dbReference>
<dbReference type="InterPro" id="IPR001602">
    <property type="entry name" value="UPF0047_YjbQ-like"/>
</dbReference>
<dbReference type="PANTHER" id="PTHR30615">
    <property type="entry name" value="UNCHARACTERIZED PROTEIN YJBQ-RELATED"/>
    <property type="match status" value="1"/>
</dbReference>
<name>A0ABX0VEA2_9HYPH</name>
<evidence type="ECO:0000313" key="2">
    <source>
        <dbReference type="EMBL" id="NIX78164.1"/>
    </source>
</evidence>
<dbReference type="PROSITE" id="PS01314">
    <property type="entry name" value="UPF0047"/>
    <property type="match status" value="1"/>
</dbReference>
<accession>A0ABX0VEA2</accession>
<dbReference type="SUPFAM" id="SSF111038">
    <property type="entry name" value="YjbQ-like"/>
    <property type="match status" value="1"/>
</dbReference>
<dbReference type="Pfam" id="PF01894">
    <property type="entry name" value="YjbQ"/>
    <property type="match status" value="1"/>
</dbReference>
<gene>
    <name evidence="2" type="ORF">HB375_16325</name>
</gene>
<dbReference type="Proteomes" id="UP000707352">
    <property type="component" value="Unassembled WGS sequence"/>
</dbReference>
<dbReference type="Gene3D" id="2.60.120.460">
    <property type="entry name" value="YjbQ-like"/>
    <property type="match status" value="1"/>
</dbReference>
<dbReference type="InterPro" id="IPR035917">
    <property type="entry name" value="YjbQ-like_sf"/>
</dbReference>
<dbReference type="PANTHER" id="PTHR30615:SF8">
    <property type="entry name" value="UPF0047 PROTEIN C4A8.02C"/>
    <property type="match status" value="1"/>
</dbReference>
<keyword evidence="3" id="KW-1185">Reference proteome</keyword>
<reference evidence="2 3" key="1">
    <citation type="submission" date="2020-03" db="EMBL/GenBank/DDBJ databases">
        <title>The genome sequence of Microvirga sp. c23x22.</title>
        <authorList>
            <person name="Zhang X."/>
        </authorList>
    </citation>
    <scope>NUCLEOTIDE SEQUENCE [LARGE SCALE GENOMIC DNA]</scope>
    <source>
        <strain evidence="3">c23x22</strain>
    </source>
</reference>
<dbReference type="NCBIfam" id="TIGR00149">
    <property type="entry name" value="TIGR00149_YjbQ"/>
    <property type="match status" value="1"/>
</dbReference>
<proteinExistence type="inferred from homology"/>
<dbReference type="EMBL" id="JAATJS010000006">
    <property type="protein sequence ID" value="NIX78164.1"/>
    <property type="molecule type" value="Genomic_DNA"/>
</dbReference>
<protein>
    <submittedName>
        <fullName evidence="2">YjbQ family protein</fullName>
    </submittedName>
</protein>